<dbReference type="eggNOG" id="ENOG502QV8D">
    <property type="taxonomic scope" value="Eukaryota"/>
</dbReference>
<protein>
    <submittedName>
        <fullName evidence="1">Uncharacterized protein</fullName>
    </submittedName>
</protein>
<dbReference type="STRING" id="747676.F4RL21"/>
<organism evidence="2">
    <name type="scientific">Melampsora larici-populina (strain 98AG31 / pathotype 3-4-7)</name>
    <name type="common">Poplar leaf rust fungus</name>
    <dbReference type="NCBI Taxonomy" id="747676"/>
    <lineage>
        <taxon>Eukaryota</taxon>
        <taxon>Fungi</taxon>
        <taxon>Dikarya</taxon>
        <taxon>Basidiomycota</taxon>
        <taxon>Pucciniomycotina</taxon>
        <taxon>Pucciniomycetes</taxon>
        <taxon>Pucciniales</taxon>
        <taxon>Melampsoraceae</taxon>
        <taxon>Melampsora</taxon>
    </lineage>
</organism>
<dbReference type="EMBL" id="GL883106">
    <property type="protein sequence ID" value="EGG06828.1"/>
    <property type="molecule type" value="Genomic_DNA"/>
</dbReference>
<reference evidence="2" key="1">
    <citation type="journal article" date="2011" name="Proc. Natl. Acad. Sci. U.S.A.">
        <title>Obligate biotrophy features unraveled by the genomic analysis of rust fungi.</title>
        <authorList>
            <person name="Duplessis S."/>
            <person name="Cuomo C.A."/>
            <person name="Lin Y.-C."/>
            <person name="Aerts A."/>
            <person name="Tisserant E."/>
            <person name="Veneault-Fourrey C."/>
            <person name="Joly D.L."/>
            <person name="Hacquard S."/>
            <person name="Amselem J."/>
            <person name="Cantarel B.L."/>
            <person name="Chiu R."/>
            <person name="Coutinho P.M."/>
            <person name="Feau N."/>
            <person name="Field M."/>
            <person name="Frey P."/>
            <person name="Gelhaye E."/>
            <person name="Goldberg J."/>
            <person name="Grabherr M.G."/>
            <person name="Kodira C.D."/>
            <person name="Kohler A."/>
            <person name="Kuees U."/>
            <person name="Lindquist E.A."/>
            <person name="Lucas S.M."/>
            <person name="Mago R."/>
            <person name="Mauceli E."/>
            <person name="Morin E."/>
            <person name="Murat C."/>
            <person name="Pangilinan J.L."/>
            <person name="Park R."/>
            <person name="Pearson M."/>
            <person name="Quesneville H."/>
            <person name="Rouhier N."/>
            <person name="Sakthikumar S."/>
            <person name="Salamov A.A."/>
            <person name="Schmutz J."/>
            <person name="Selles B."/>
            <person name="Shapiro H."/>
            <person name="Tanguay P."/>
            <person name="Tuskan G.A."/>
            <person name="Henrissat B."/>
            <person name="Van de Peer Y."/>
            <person name="Rouze P."/>
            <person name="Ellis J.G."/>
            <person name="Dodds P.N."/>
            <person name="Schein J.E."/>
            <person name="Zhong S."/>
            <person name="Hamelin R.C."/>
            <person name="Grigoriev I.V."/>
            <person name="Szabo L.J."/>
            <person name="Martin F."/>
        </authorList>
    </citation>
    <scope>NUCLEOTIDE SEQUENCE [LARGE SCALE GENOMIC DNA]</scope>
    <source>
        <strain evidence="2">98AG31 / pathotype 3-4-7</strain>
    </source>
</reference>
<evidence type="ECO:0000313" key="1">
    <source>
        <dbReference type="EMBL" id="EGG06828.1"/>
    </source>
</evidence>
<dbReference type="GeneID" id="18934120"/>
<dbReference type="RefSeq" id="XP_007409788.1">
    <property type="nucleotide sequence ID" value="XM_007409726.1"/>
</dbReference>
<dbReference type="OrthoDB" id="3235770at2759"/>
<dbReference type="KEGG" id="mlr:MELLADRAFT_86240"/>
<dbReference type="PANTHER" id="PTHR34144:SF2">
    <property type="entry name" value="CAPSULAR ASSOCIATED PROTEIN"/>
    <property type="match status" value="1"/>
</dbReference>
<accession>F4RL21</accession>
<dbReference type="Pfam" id="PF11735">
    <property type="entry name" value="CAP59_mtransfer"/>
    <property type="match status" value="1"/>
</dbReference>
<keyword evidence="2" id="KW-1185">Reference proteome</keyword>
<sequence length="262" mass="29802">MYSNVSQINSKDGKDSFDLDIQTGMEEFWQIFQLPFANTPETIHLDEQAIKQTVEEFLSFNGRAAAACTTLTRPFASDEEGPHADLLKPAMSSKKVGTQTIFVLIVDYASSNSTPFFCDLAEAVMLILGIPFRMRLLPQMTEDPAASYYRLEEAYTQNLALEPLFELYERRKVTFSRVIWLKGFTYRDLLETLRISLMNQATMVCSMDWKEHDVFLISNNRWRTRDLDGNLFRGSKSTSPLSKAPPRGADQAQIVDVIKGNL</sequence>
<dbReference type="Proteomes" id="UP000001072">
    <property type="component" value="Unassembled WGS sequence"/>
</dbReference>
<dbReference type="PANTHER" id="PTHR34144">
    <property type="entry name" value="CHROMOSOME 8, WHOLE GENOME SHOTGUN SEQUENCE"/>
    <property type="match status" value="1"/>
</dbReference>
<gene>
    <name evidence="1" type="ORF">MELLADRAFT_86240</name>
</gene>
<proteinExistence type="predicted"/>
<dbReference type="AlphaFoldDB" id="F4RL21"/>
<dbReference type="HOGENOM" id="CLU_1103007_0_0_1"/>
<dbReference type="InParanoid" id="F4RL21"/>
<dbReference type="VEuPathDB" id="FungiDB:MELLADRAFT_86240"/>
<evidence type="ECO:0000313" key="2">
    <source>
        <dbReference type="Proteomes" id="UP000001072"/>
    </source>
</evidence>
<name>F4RL21_MELLP</name>
<dbReference type="InterPro" id="IPR021047">
    <property type="entry name" value="Mannosyltransferase_CMT1"/>
</dbReference>